<dbReference type="EMBL" id="BK015863">
    <property type="protein sequence ID" value="DAD70343.1"/>
    <property type="molecule type" value="Genomic_DNA"/>
</dbReference>
<reference evidence="1" key="1">
    <citation type="journal article" date="2021" name="Proc. Natl. Acad. Sci. U.S.A.">
        <title>A Catalog of Tens of Thousands of Viruses from Human Metagenomes Reveals Hidden Associations with Chronic Diseases.</title>
        <authorList>
            <person name="Tisza M.J."/>
            <person name="Buck C.B."/>
        </authorList>
    </citation>
    <scope>NUCLEOTIDE SEQUENCE</scope>
    <source>
        <strain evidence="1">CtVsq1</strain>
    </source>
</reference>
<accession>A0A8S5LKH8</accession>
<organism evidence="1">
    <name type="scientific">Siphoviridae sp. ctVsq1</name>
    <dbReference type="NCBI Taxonomy" id="2827577"/>
    <lineage>
        <taxon>Viruses</taxon>
        <taxon>Duplodnaviria</taxon>
        <taxon>Heunggongvirae</taxon>
        <taxon>Uroviricota</taxon>
        <taxon>Caudoviricetes</taxon>
    </lineage>
</organism>
<name>A0A8S5LKH8_9CAUD</name>
<proteinExistence type="predicted"/>
<evidence type="ECO:0000313" key="1">
    <source>
        <dbReference type="EMBL" id="DAD70343.1"/>
    </source>
</evidence>
<sequence length="96" mass="11547">MGLTDPNIIFSCTKNELDAIREGLYYRAIEERENLVELAFNLRYTLNAKKADFGKLSKKKDRDKVRRLFRQREERESSQGLLEKIERLNEHFRNRN</sequence>
<protein>
    <submittedName>
        <fullName evidence="1">Uncharacterized protein</fullName>
    </submittedName>
</protein>